<accession>A0A1R2AKL5</accession>
<dbReference type="EMBL" id="MPUH01002500">
    <property type="protein sequence ID" value="OMJ65068.1"/>
    <property type="molecule type" value="Genomic_DNA"/>
</dbReference>
<dbReference type="Proteomes" id="UP000187209">
    <property type="component" value="Unassembled WGS sequence"/>
</dbReference>
<evidence type="ECO:0000313" key="2">
    <source>
        <dbReference type="Proteomes" id="UP000187209"/>
    </source>
</evidence>
<organism evidence="1 2">
    <name type="scientific">Stentor coeruleus</name>
    <dbReference type="NCBI Taxonomy" id="5963"/>
    <lineage>
        <taxon>Eukaryota</taxon>
        <taxon>Sar</taxon>
        <taxon>Alveolata</taxon>
        <taxon>Ciliophora</taxon>
        <taxon>Postciliodesmatophora</taxon>
        <taxon>Heterotrichea</taxon>
        <taxon>Heterotrichida</taxon>
        <taxon>Stentoridae</taxon>
        <taxon>Stentor</taxon>
    </lineage>
</organism>
<protein>
    <submittedName>
        <fullName evidence="1">Uncharacterized protein</fullName>
    </submittedName>
</protein>
<sequence length="169" mass="18950">MEFSTSIENKVAISTSIENKVAIMFPFKFASIAKEFTINFLGNCEARVTKSTLETPIKYDEGTTDILDVNCDTLSTAVITLSKKYYSGNKLNLFLRSRKEKNIAMPIFESSHVSRHEVAIIFTVSQVIYAYSQPLFIYDNTVKPNLKFMCLSSSSLGIPANIVYTPAFN</sequence>
<comment type="caution">
    <text evidence="1">The sequence shown here is derived from an EMBL/GenBank/DDBJ whole genome shotgun (WGS) entry which is preliminary data.</text>
</comment>
<gene>
    <name evidence="1" type="ORF">SteCoe_39468</name>
</gene>
<keyword evidence="2" id="KW-1185">Reference proteome</keyword>
<evidence type="ECO:0000313" key="1">
    <source>
        <dbReference type="EMBL" id="OMJ65068.1"/>
    </source>
</evidence>
<proteinExistence type="predicted"/>
<dbReference type="AlphaFoldDB" id="A0A1R2AKL5"/>
<name>A0A1R2AKL5_9CILI</name>
<reference evidence="1 2" key="1">
    <citation type="submission" date="2016-11" db="EMBL/GenBank/DDBJ databases">
        <title>The macronuclear genome of Stentor coeruleus: a giant cell with tiny introns.</title>
        <authorList>
            <person name="Slabodnick M."/>
            <person name="Ruby J.G."/>
            <person name="Reiff S.B."/>
            <person name="Swart E.C."/>
            <person name="Gosai S."/>
            <person name="Prabakaran S."/>
            <person name="Witkowska E."/>
            <person name="Larue G.E."/>
            <person name="Fisher S."/>
            <person name="Freeman R.M."/>
            <person name="Gunawardena J."/>
            <person name="Chu W."/>
            <person name="Stover N.A."/>
            <person name="Gregory B.D."/>
            <person name="Nowacki M."/>
            <person name="Derisi J."/>
            <person name="Roy S.W."/>
            <person name="Marshall W.F."/>
            <person name="Sood P."/>
        </authorList>
    </citation>
    <scope>NUCLEOTIDE SEQUENCE [LARGE SCALE GENOMIC DNA]</scope>
    <source>
        <strain evidence="1">WM001</strain>
    </source>
</reference>